<organism evidence="1">
    <name type="scientific">Flavobacterium sp. CFS9</name>
    <dbReference type="NCBI Taxonomy" id="3143118"/>
    <lineage>
        <taxon>Bacteria</taxon>
        <taxon>Pseudomonadati</taxon>
        <taxon>Bacteroidota</taxon>
        <taxon>Flavobacteriia</taxon>
        <taxon>Flavobacteriales</taxon>
        <taxon>Flavobacteriaceae</taxon>
        <taxon>Flavobacterium</taxon>
    </lineage>
</organism>
<dbReference type="NCBIfam" id="NF033708">
    <property type="entry name" value="T9SS_Cterm_ChiA"/>
    <property type="match status" value="1"/>
</dbReference>
<protein>
    <recommendedName>
        <fullName evidence="2">T9SS sorting signal type C domain-containing protein</fullName>
    </recommendedName>
</protein>
<accession>A0AAT9GZV4</accession>
<sequence>MTASGNDGASNSVSYGGGGNRDITITFPSLPDGAVVTATNVTISFTAIAPSLKSELLVRVTPPVTVDRVQTNLNPLPATVAENNNPGGAINIPLGTWGTGNPSGDWRFEFRESLNNPEVMPDANITDVTITVKYTLPATIDWYTTASEGAKIGSGASFNPVGVSGSGLIDTNTGGTTPYYVACSGDPTCRTKVDFVIHDDPPAVTDVVICQGGSGFLTALSICPATAQTPMTARGSNGRSNSISYGGAGNRNITINFPLLPAGAIVTGTDVTISFTAIAPSLKSELLVKVTPPVTVGAEQINLNPLPADVVENNSAGDASNISLGTWSTGNPSGDWLFEFKEALNNPEVMPDANITDITITVNYTLPATIDWYTTASGEDKIGSGTSFNPVGVSGSGLIDTNTPGTTSYYEACSSDPACRRKVNFVINKSPLVVTGVTICKGGSGFLTASSACAALAQTATTASGSGGRSNSRLYGGAGNTNITITFPSLPDGAVVTATNVKISFTAIAPSLKSELMVRVTPPLAVGAVQTDLNPLPAIVAENNSAGDASNIPFGTWGTGNPSGDWVFDFREVFNNPEVNPDANITDVTITVNYTLPATIDWYTVASGGTKIGSGASFNPVGVSGSGLIDTNTAGTTSYYAGCSGDSACRTLVNFVIDLATPVLETVTQPTCSVTSGSIALSGLPSGGTLTRSPGAVAVSYTGTKVTDANLAGGTYSYTVGNGNCTSAATTEVVINSPPAIATYGLGGWDDTPTIDKKLIFSSDFMSTGDVSGCSCEVNSGTNVVIGDGHTLTIANDVKVFTGGTMTFKNTASLIQTNTIANTGDIIYERITTPILQKDYVYWSAPVSQQKLVDLSPLTPSTMYYSFDGAQWVRNNKTDNMIVSKGYIIRGPSDYSKTDRQTFTASFKGVPNNGNIETELLASGKSYLIGNPYPSAVSADDLIINATNNVLINGTLYFWTHSTAAVPTLTNQYTTDDYASYNLSGGVSAKSDPGYNSNPTLDKGVKPTGKIAAGQAFFVAIKTAGKVLFTNAMRLGAVDNGQFFRSVNPKKGTAIEKNRIWLNMTSTTGAFKQLLVGYIEGATNDYDSNYDGLTFDSNPYLDFYSISNENKYVIQGRALPFTDSDIVPLGYRTAVAGDFTIAIDEVDGKMLNQKIYVEDKAIGVIHDLTQSNYTFKTEVGNFTERLVLRYTSKTLGVGDFENLKDGILVFIKDKVIAIQSSQENIKEVAVYDMLGKMLYNKKKVGNTELQIQNLPSSNQVLLVKVTLANDFATTRKVIFQ</sequence>
<evidence type="ECO:0000313" key="1">
    <source>
        <dbReference type="EMBL" id="BFM42765.1"/>
    </source>
</evidence>
<evidence type="ECO:0008006" key="2">
    <source>
        <dbReference type="Google" id="ProtNLM"/>
    </source>
</evidence>
<gene>
    <name evidence="1" type="ORF">CFS9_14060</name>
</gene>
<dbReference type="EMBL" id="AP031573">
    <property type="protein sequence ID" value="BFM42765.1"/>
    <property type="molecule type" value="Genomic_DNA"/>
</dbReference>
<reference evidence="1" key="1">
    <citation type="submission" date="2024-05" db="EMBL/GenBank/DDBJ databases">
        <title>Whole-Genome Sequence of CFS9, a Potential Fish Probiotic Isolated from the Body Surface of Silurus asotus.</title>
        <authorList>
            <person name="Kojima M."/>
            <person name="Tobioka K."/>
            <person name="Yokota K."/>
            <person name="Nakatani H."/>
            <person name="Hori K."/>
            <person name="Tamaru Y."/>
            <person name="Okazaki F."/>
        </authorList>
    </citation>
    <scope>NUCLEOTIDE SEQUENCE</scope>
    <source>
        <strain evidence="1">CFS9</strain>
    </source>
</reference>
<name>A0AAT9GZV4_9FLAO</name>
<dbReference type="AlphaFoldDB" id="A0AAT9GZV4"/>
<proteinExistence type="predicted"/>